<keyword evidence="3" id="KW-0804">Transcription</keyword>
<keyword evidence="6" id="KW-1185">Reference proteome</keyword>
<evidence type="ECO:0000256" key="3">
    <source>
        <dbReference type="ARBA" id="ARBA00023163"/>
    </source>
</evidence>
<sequence length="351" mass="41315">MEVIQFNSKKRETYRVRVEHSILFECALGIAALTNHSLIDTLEKKNWHKERFDEILKNELSYVEMHNTWKALLQILHHDSFSSLQDFTQFIQQIESETLKYVSLPYLGEALESTRKKASKGQKEAIRQLSNEASDHSFFPAYIQFISEVDELTLKQHLQNVMTYWYEAVVAPEEEELKDLLERDHDAKEKMIHKLEPEAFVEWATGGITYHPEPSVHHVLLIPHYTYRPWNVEADLPDTKVFYYPVSNDSIYKNDPYIPSQILVQKYKALGDEVRLRLVKYLYEKERSLQELTTILQMGKSTLHHHLKMLKSSRIVESSHSTYRLNKRTIDTMPIDLEQFLGRSDDEASRD</sequence>
<dbReference type="PANTHER" id="PTHR33154:SF18">
    <property type="entry name" value="ARSENICAL RESISTANCE OPERON REPRESSOR"/>
    <property type="match status" value="1"/>
</dbReference>
<dbReference type="EMBL" id="BMEL01000002">
    <property type="protein sequence ID" value="GGF17504.1"/>
    <property type="molecule type" value="Genomic_DNA"/>
</dbReference>
<dbReference type="GO" id="GO:0003700">
    <property type="term" value="F:DNA-binding transcription factor activity"/>
    <property type="evidence" value="ECO:0007669"/>
    <property type="project" value="InterPro"/>
</dbReference>
<evidence type="ECO:0000313" key="6">
    <source>
        <dbReference type="Proteomes" id="UP000660110"/>
    </source>
</evidence>
<dbReference type="Proteomes" id="UP000660110">
    <property type="component" value="Unassembled WGS sequence"/>
</dbReference>
<evidence type="ECO:0000259" key="4">
    <source>
        <dbReference type="PROSITE" id="PS50987"/>
    </source>
</evidence>
<feature type="domain" description="HTH arsR-type" evidence="4">
    <location>
        <begin position="255"/>
        <end position="349"/>
    </location>
</feature>
<proteinExistence type="predicted"/>
<evidence type="ECO:0000256" key="2">
    <source>
        <dbReference type="ARBA" id="ARBA00023125"/>
    </source>
</evidence>
<name>A0A917B1P1_HALAA</name>
<gene>
    <name evidence="5" type="ORF">GCM10010954_15310</name>
</gene>
<dbReference type="AlphaFoldDB" id="A0A917B1P1"/>
<dbReference type="InterPro" id="IPR051081">
    <property type="entry name" value="HTH_MetalResp_TranReg"/>
</dbReference>
<dbReference type="SUPFAM" id="SSF46785">
    <property type="entry name" value="Winged helix' DNA-binding domain"/>
    <property type="match status" value="1"/>
</dbReference>
<dbReference type="InterPro" id="IPR001845">
    <property type="entry name" value="HTH_ArsR_DNA-bd_dom"/>
</dbReference>
<dbReference type="RefSeq" id="WP_188376915.1">
    <property type="nucleotide sequence ID" value="NZ_BMEL01000002.1"/>
</dbReference>
<dbReference type="InterPro" id="IPR036390">
    <property type="entry name" value="WH_DNA-bd_sf"/>
</dbReference>
<evidence type="ECO:0000313" key="5">
    <source>
        <dbReference type="EMBL" id="GGF17504.1"/>
    </source>
</evidence>
<dbReference type="InterPro" id="IPR036388">
    <property type="entry name" value="WH-like_DNA-bd_sf"/>
</dbReference>
<dbReference type="GO" id="GO:0003677">
    <property type="term" value="F:DNA binding"/>
    <property type="evidence" value="ECO:0007669"/>
    <property type="project" value="UniProtKB-KW"/>
</dbReference>
<comment type="caution">
    <text evidence="5">The sequence shown here is derived from an EMBL/GenBank/DDBJ whole genome shotgun (WGS) entry which is preliminary data.</text>
</comment>
<dbReference type="SMART" id="SM00418">
    <property type="entry name" value="HTH_ARSR"/>
    <property type="match status" value="1"/>
</dbReference>
<reference evidence="5" key="1">
    <citation type="journal article" date="2014" name="Int. J. Syst. Evol. Microbiol.">
        <title>Complete genome sequence of Corynebacterium casei LMG S-19264T (=DSM 44701T), isolated from a smear-ripened cheese.</title>
        <authorList>
            <consortium name="US DOE Joint Genome Institute (JGI-PGF)"/>
            <person name="Walter F."/>
            <person name="Albersmeier A."/>
            <person name="Kalinowski J."/>
            <person name="Ruckert C."/>
        </authorList>
    </citation>
    <scope>NUCLEOTIDE SEQUENCE</scope>
    <source>
        <strain evidence="5">CGMCC 1.12153</strain>
    </source>
</reference>
<reference evidence="5" key="2">
    <citation type="submission" date="2020-09" db="EMBL/GenBank/DDBJ databases">
        <authorList>
            <person name="Sun Q."/>
            <person name="Zhou Y."/>
        </authorList>
    </citation>
    <scope>NUCLEOTIDE SEQUENCE</scope>
    <source>
        <strain evidence="5">CGMCC 1.12153</strain>
    </source>
</reference>
<evidence type="ECO:0000256" key="1">
    <source>
        <dbReference type="ARBA" id="ARBA00023015"/>
    </source>
</evidence>
<dbReference type="PANTHER" id="PTHR33154">
    <property type="entry name" value="TRANSCRIPTIONAL REGULATOR, ARSR FAMILY"/>
    <property type="match status" value="1"/>
</dbReference>
<dbReference type="CDD" id="cd00090">
    <property type="entry name" value="HTH_ARSR"/>
    <property type="match status" value="1"/>
</dbReference>
<dbReference type="Gene3D" id="1.10.10.10">
    <property type="entry name" value="Winged helix-like DNA-binding domain superfamily/Winged helix DNA-binding domain"/>
    <property type="match status" value="1"/>
</dbReference>
<protein>
    <submittedName>
        <fullName evidence="5">Transcriptional regulator</fullName>
    </submittedName>
</protein>
<keyword evidence="1" id="KW-0805">Transcription regulation</keyword>
<dbReference type="PROSITE" id="PS50987">
    <property type="entry name" value="HTH_ARSR_2"/>
    <property type="match status" value="1"/>
</dbReference>
<organism evidence="5 6">
    <name type="scientific">Halobacillus andaensis</name>
    <dbReference type="NCBI Taxonomy" id="1176239"/>
    <lineage>
        <taxon>Bacteria</taxon>
        <taxon>Bacillati</taxon>
        <taxon>Bacillota</taxon>
        <taxon>Bacilli</taxon>
        <taxon>Bacillales</taxon>
        <taxon>Bacillaceae</taxon>
        <taxon>Halobacillus</taxon>
    </lineage>
</organism>
<keyword evidence="2" id="KW-0238">DNA-binding</keyword>
<dbReference type="InterPro" id="IPR011991">
    <property type="entry name" value="ArsR-like_HTH"/>
</dbReference>
<dbReference type="Pfam" id="PF01022">
    <property type="entry name" value="HTH_5"/>
    <property type="match status" value="1"/>
</dbReference>
<accession>A0A917B1P1</accession>
<dbReference type="PRINTS" id="PR00778">
    <property type="entry name" value="HTHARSR"/>
</dbReference>